<evidence type="ECO:0000313" key="1">
    <source>
        <dbReference type="EMBL" id="GGO71052.1"/>
    </source>
</evidence>
<evidence type="ECO:0000313" key="2">
    <source>
        <dbReference type="Proteomes" id="UP000646523"/>
    </source>
</evidence>
<dbReference type="EMBL" id="BMNH01000009">
    <property type="protein sequence ID" value="GGO71052.1"/>
    <property type="molecule type" value="Genomic_DNA"/>
</dbReference>
<proteinExistence type="predicted"/>
<dbReference type="PANTHER" id="PTHR47691">
    <property type="entry name" value="REGULATOR-RELATED"/>
    <property type="match status" value="1"/>
</dbReference>
<keyword evidence="2" id="KW-1185">Reference proteome</keyword>
<sequence length="425" mass="46997">MQLSYDDCTGMQRRLLRRLSTLTSPDVPSWVAGELLDVSGLDGADQLEALIDAQLAECSGADQIAMIKLASRLELWELTGGLARAFCSLCHSLRAYWADWDEVSILGCEAARRTGDRRALGIALLDRAAVQGGLGAHEQGRAGAESALEIFTELGESWWAARAMRTVGMSLFSDGHLDRAQDYLIGAITAFKGEDDLWWMARTQRNLAEMRLAERRPEEARQLLEDALAVFERYGNRYSEAQTLRAYGEVLAAQARGLRRGGDHRAALDGFAKAGFSLDRAAGMFRQRGELWEEARCLRAAGEVGDPANGLRELDFVRRAEELLTALGDSWGVARTALSAGRALARLGRIEESEHELRRAVHAFEELDDRWWMALSLRHLGEAHLDAGGPSAAVHPLEQAREIYRSLGNNAGLRRTLELLKRTEA</sequence>
<accession>A0A917Z014</accession>
<organism evidence="1 2">
    <name type="scientific">Nonomuraea cavernae</name>
    <dbReference type="NCBI Taxonomy" id="2045107"/>
    <lineage>
        <taxon>Bacteria</taxon>
        <taxon>Bacillati</taxon>
        <taxon>Actinomycetota</taxon>
        <taxon>Actinomycetes</taxon>
        <taxon>Streptosporangiales</taxon>
        <taxon>Streptosporangiaceae</taxon>
        <taxon>Nonomuraea</taxon>
    </lineage>
</organism>
<dbReference type="InterPro" id="IPR011990">
    <property type="entry name" value="TPR-like_helical_dom_sf"/>
</dbReference>
<dbReference type="RefSeq" id="WP_189125240.1">
    <property type="nucleotide sequence ID" value="NZ_BMNH01000009.1"/>
</dbReference>
<dbReference type="PANTHER" id="PTHR47691:SF3">
    <property type="entry name" value="HTH-TYPE TRANSCRIPTIONAL REGULATOR RV0890C-RELATED"/>
    <property type="match status" value="1"/>
</dbReference>
<name>A0A917Z014_9ACTN</name>
<dbReference type="Pfam" id="PF13424">
    <property type="entry name" value="TPR_12"/>
    <property type="match status" value="2"/>
</dbReference>
<gene>
    <name evidence="1" type="ORF">GCM10012289_35920</name>
</gene>
<dbReference type="Proteomes" id="UP000646523">
    <property type="component" value="Unassembled WGS sequence"/>
</dbReference>
<evidence type="ECO:0008006" key="3">
    <source>
        <dbReference type="Google" id="ProtNLM"/>
    </source>
</evidence>
<protein>
    <recommendedName>
        <fullName evidence="3">MalT-like TPR region domain-containing protein</fullName>
    </recommendedName>
</protein>
<reference evidence="1" key="1">
    <citation type="journal article" date="2014" name="Int. J. Syst. Evol. Microbiol.">
        <title>Complete genome sequence of Corynebacterium casei LMG S-19264T (=DSM 44701T), isolated from a smear-ripened cheese.</title>
        <authorList>
            <consortium name="US DOE Joint Genome Institute (JGI-PGF)"/>
            <person name="Walter F."/>
            <person name="Albersmeier A."/>
            <person name="Kalinowski J."/>
            <person name="Ruckert C."/>
        </authorList>
    </citation>
    <scope>NUCLEOTIDE SEQUENCE</scope>
    <source>
        <strain evidence="1">CGMCC 4.7368</strain>
    </source>
</reference>
<comment type="caution">
    <text evidence="1">The sequence shown here is derived from an EMBL/GenBank/DDBJ whole genome shotgun (WGS) entry which is preliminary data.</text>
</comment>
<dbReference type="AlphaFoldDB" id="A0A917Z014"/>
<reference evidence="1" key="2">
    <citation type="submission" date="2020-09" db="EMBL/GenBank/DDBJ databases">
        <authorList>
            <person name="Sun Q."/>
            <person name="Zhou Y."/>
        </authorList>
    </citation>
    <scope>NUCLEOTIDE SEQUENCE</scope>
    <source>
        <strain evidence="1">CGMCC 4.7368</strain>
    </source>
</reference>
<dbReference type="Gene3D" id="1.25.40.10">
    <property type="entry name" value="Tetratricopeptide repeat domain"/>
    <property type="match status" value="2"/>
</dbReference>
<dbReference type="SUPFAM" id="SSF48452">
    <property type="entry name" value="TPR-like"/>
    <property type="match status" value="2"/>
</dbReference>